<organism evidence="4">
    <name type="scientific">Taenia asiatica</name>
    <name type="common">Asian tapeworm</name>
    <dbReference type="NCBI Taxonomy" id="60517"/>
    <lineage>
        <taxon>Eukaryota</taxon>
        <taxon>Metazoa</taxon>
        <taxon>Spiralia</taxon>
        <taxon>Lophotrochozoa</taxon>
        <taxon>Platyhelminthes</taxon>
        <taxon>Cestoda</taxon>
        <taxon>Eucestoda</taxon>
        <taxon>Cyclophyllidea</taxon>
        <taxon>Taeniidae</taxon>
        <taxon>Taenia</taxon>
    </lineage>
</organism>
<dbReference type="WBParaSite" id="TASK_0000377901-mRNA-1">
    <property type="protein sequence ID" value="TASK_0000377901-mRNA-1"/>
    <property type="gene ID" value="TASK_0000377901"/>
</dbReference>
<feature type="compositionally biased region" description="Acidic residues" evidence="1">
    <location>
        <begin position="33"/>
        <end position="73"/>
    </location>
</feature>
<reference evidence="4" key="1">
    <citation type="submission" date="2017-02" db="UniProtKB">
        <authorList>
            <consortium name="WormBaseParasite"/>
        </authorList>
    </citation>
    <scope>IDENTIFICATION</scope>
</reference>
<evidence type="ECO:0000256" key="1">
    <source>
        <dbReference type="SAM" id="MobiDB-lite"/>
    </source>
</evidence>
<accession>A0A0R3W1Y5</accession>
<evidence type="ECO:0000313" key="2">
    <source>
        <dbReference type="EMBL" id="VDK32335.1"/>
    </source>
</evidence>
<gene>
    <name evidence="2" type="ORF">TASK_LOCUS3780</name>
</gene>
<dbReference type="EMBL" id="UYRS01018312">
    <property type="protein sequence ID" value="VDK32335.1"/>
    <property type="molecule type" value="Genomic_DNA"/>
</dbReference>
<proteinExistence type="predicted"/>
<dbReference type="Proteomes" id="UP000282613">
    <property type="component" value="Unassembled WGS sequence"/>
</dbReference>
<name>A0A0R3W1Y5_TAEAS</name>
<keyword evidence="3" id="KW-1185">Reference proteome</keyword>
<feature type="region of interest" description="Disordered" evidence="1">
    <location>
        <begin position="33"/>
        <end position="83"/>
    </location>
</feature>
<evidence type="ECO:0000313" key="3">
    <source>
        <dbReference type="Proteomes" id="UP000282613"/>
    </source>
</evidence>
<evidence type="ECO:0000313" key="4">
    <source>
        <dbReference type="WBParaSite" id="TASK_0000377901-mRNA-1"/>
    </source>
</evidence>
<feature type="compositionally biased region" description="Basic and acidic residues" evidence="1">
    <location>
        <begin position="74"/>
        <end position="83"/>
    </location>
</feature>
<protein>
    <submittedName>
        <fullName evidence="2 4">Uncharacterized protein</fullName>
    </submittedName>
</protein>
<dbReference type="AlphaFoldDB" id="A0A0R3W1Y5"/>
<reference evidence="2 3" key="2">
    <citation type="submission" date="2018-11" db="EMBL/GenBank/DDBJ databases">
        <authorList>
            <consortium name="Pathogen Informatics"/>
        </authorList>
    </citation>
    <scope>NUCLEOTIDE SEQUENCE [LARGE SCALE GENOMIC DNA]</scope>
</reference>
<sequence length="83" mass="9870">MSERSKVFLKGNADQKTLKSYVPCDLWCLFLEADEDDVDEDEERDLEDEDDDEDEERDDEDDEDDDDEDEEESVKETKAYLHK</sequence>